<dbReference type="EMBL" id="JAGPNK010000002">
    <property type="protein sequence ID" value="KAH7325789.1"/>
    <property type="molecule type" value="Genomic_DNA"/>
</dbReference>
<protein>
    <submittedName>
        <fullName evidence="1">Mitochondrial ribosomal protein subunit L20-domain-containing protein</fullName>
    </submittedName>
</protein>
<keyword evidence="1" id="KW-0687">Ribonucleoprotein</keyword>
<dbReference type="PANTHER" id="PTHR28266">
    <property type="entry name" value="54S RIBOSOMAL PROTEIN L20, MITOCHONDRIAL"/>
    <property type="match status" value="1"/>
</dbReference>
<comment type="caution">
    <text evidence="1">The sequence shown here is derived from an EMBL/GenBank/DDBJ whole genome shotgun (WGS) entry which is preliminary data.</text>
</comment>
<dbReference type="GO" id="GO:0003735">
    <property type="term" value="F:structural constituent of ribosome"/>
    <property type="evidence" value="ECO:0007669"/>
    <property type="project" value="TreeGrafter"/>
</dbReference>
<gene>
    <name evidence="1" type="ORF">B0I35DRAFT_421183</name>
</gene>
<keyword evidence="2" id="KW-1185">Reference proteome</keyword>
<dbReference type="OrthoDB" id="6021263at2759"/>
<dbReference type="AlphaFoldDB" id="A0A8K0WWE5"/>
<dbReference type="Pfam" id="PF12824">
    <property type="entry name" value="MRP-L20"/>
    <property type="match status" value="1"/>
</dbReference>
<organism evidence="1 2">
    <name type="scientific">Stachybotrys elegans</name>
    <dbReference type="NCBI Taxonomy" id="80388"/>
    <lineage>
        <taxon>Eukaryota</taxon>
        <taxon>Fungi</taxon>
        <taxon>Dikarya</taxon>
        <taxon>Ascomycota</taxon>
        <taxon>Pezizomycotina</taxon>
        <taxon>Sordariomycetes</taxon>
        <taxon>Hypocreomycetidae</taxon>
        <taxon>Hypocreales</taxon>
        <taxon>Stachybotryaceae</taxon>
        <taxon>Stachybotrys</taxon>
    </lineage>
</organism>
<dbReference type="PANTHER" id="PTHR28266:SF1">
    <property type="entry name" value="LARGE RIBOSOMAL SUBUNIT PROTEIN ML58"/>
    <property type="match status" value="1"/>
</dbReference>
<dbReference type="InterPro" id="IPR024388">
    <property type="entry name" value="Ribosomal_mL58"/>
</dbReference>
<keyword evidence="1" id="KW-0689">Ribosomal protein</keyword>
<evidence type="ECO:0000313" key="1">
    <source>
        <dbReference type="EMBL" id="KAH7325789.1"/>
    </source>
</evidence>
<dbReference type="Proteomes" id="UP000813444">
    <property type="component" value="Unassembled WGS sequence"/>
</dbReference>
<reference evidence="1" key="1">
    <citation type="journal article" date="2021" name="Nat. Commun.">
        <title>Genetic determinants of endophytism in the Arabidopsis root mycobiome.</title>
        <authorList>
            <person name="Mesny F."/>
            <person name="Miyauchi S."/>
            <person name="Thiergart T."/>
            <person name="Pickel B."/>
            <person name="Atanasova L."/>
            <person name="Karlsson M."/>
            <person name="Huettel B."/>
            <person name="Barry K.W."/>
            <person name="Haridas S."/>
            <person name="Chen C."/>
            <person name="Bauer D."/>
            <person name="Andreopoulos W."/>
            <person name="Pangilinan J."/>
            <person name="LaButti K."/>
            <person name="Riley R."/>
            <person name="Lipzen A."/>
            <person name="Clum A."/>
            <person name="Drula E."/>
            <person name="Henrissat B."/>
            <person name="Kohler A."/>
            <person name="Grigoriev I.V."/>
            <person name="Martin F.M."/>
            <person name="Hacquard S."/>
        </authorList>
    </citation>
    <scope>NUCLEOTIDE SEQUENCE</scope>
    <source>
        <strain evidence="1">MPI-CAGE-CH-0235</strain>
    </source>
</reference>
<sequence>MEFTSLLRPAVRAVRTTTPSNLPLIAVRGHKTTSRTKRALKIAPHDSFQPDKTAAFPAADSIIYNPPASEASPFHTPFLFLPPNDPRRAALLKARNNPGAPSVAAASNATLPPEMRYLRRNPNYNMTAQNVKEMRRLRNEDPIQWSVSALAKKFECSPVFVKMAAPAPKEHLEWLKSKWERKQARWGPIKSQAYEDRVRRREMTLRGEI</sequence>
<evidence type="ECO:0000313" key="2">
    <source>
        <dbReference type="Proteomes" id="UP000813444"/>
    </source>
</evidence>
<dbReference type="GO" id="GO:0005762">
    <property type="term" value="C:mitochondrial large ribosomal subunit"/>
    <property type="evidence" value="ECO:0007669"/>
    <property type="project" value="TreeGrafter"/>
</dbReference>
<name>A0A8K0WWE5_9HYPO</name>
<accession>A0A8K0WWE5</accession>
<proteinExistence type="predicted"/>